<proteinExistence type="predicted"/>
<dbReference type="InterPro" id="IPR052728">
    <property type="entry name" value="O2_lipid_transport_reg"/>
</dbReference>
<reference evidence="4 5" key="1">
    <citation type="journal article" date="2017" name="BMC Biol.">
        <title>Genomic innovations, transcriptional plasticity and gene loss underlying the evolution and divergence of two highly polyphagous and invasive Helicoverpa pest species.</title>
        <authorList>
            <person name="Pearce S.L."/>
            <person name="Clarke D.F."/>
            <person name="East P.D."/>
            <person name="Elfekih S."/>
            <person name="Gordon K.H."/>
            <person name="Jermiin L.S."/>
            <person name="McGaughran A."/>
            <person name="Oakeshott J.G."/>
            <person name="Papanikolaou A."/>
            <person name="Perera O.P."/>
            <person name="Rane R.V."/>
            <person name="Richards S."/>
            <person name="Tay W.T."/>
            <person name="Walsh T.K."/>
            <person name="Anderson A."/>
            <person name="Anderson C.J."/>
            <person name="Asgari S."/>
            <person name="Board P.G."/>
            <person name="Bretschneider A."/>
            <person name="Campbell P.M."/>
            <person name="Chertemps T."/>
            <person name="Christeller J.T."/>
            <person name="Coppin C.W."/>
            <person name="Downes S.J."/>
            <person name="Duan G."/>
            <person name="Farnsworth C.A."/>
            <person name="Good R.T."/>
            <person name="Han L.B."/>
            <person name="Han Y.C."/>
            <person name="Hatje K."/>
            <person name="Horne I."/>
            <person name="Huang Y.P."/>
            <person name="Hughes D.S."/>
            <person name="Jacquin-Joly E."/>
            <person name="James W."/>
            <person name="Jhangiani S."/>
            <person name="Kollmar M."/>
            <person name="Kuwar S.S."/>
            <person name="Li S."/>
            <person name="Liu N.Y."/>
            <person name="Maibeche M.T."/>
            <person name="Miller J.R."/>
            <person name="Montagne N."/>
            <person name="Perry T."/>
            <person name="Qu J."/>
            <person name="Song S.V."/>
            <person name="Sutton G.G."/>
            <person name="Vogel H."/>
            <person name="Walenz B.P."/>
            <person name="Xu W."/>
            <person name="Zhang H.J."/>
            <person name="Zou Z."/>
            <person name="Batterham P."/>
            <person name="Edwards O.R."/>
            <person name="Feyereisen R."/>
            <person name="Gibbs R.A."/>
            <person name="Heckel D.G."/>
            <person name="McGrath A."/>
            <person name="Robin C."/>
            <person name="Scherer S.E."/>
            <person name="Worley K.C."/>
            <person name="Wu Y.D."/>
        </authorList>
    </citation>
    <scope>NUCLEOTIDE SEQUENCE [LARGE SCALE GENOMIC DNA]</scope>
    <source>
        <strain evidence="4">Harm_GR_Male_#8</strain>
        <tissue evidence="4">Whole organism</tissue>
    </source>
</reference>
<feature type="domain" description="Acyltransferase 3" evidence="3">
    <location>
        <begin position="210"/>
        <end position="594"/>
    </location>
</feature>
<evidence type="ECO:0000256" key="2">
    <source>
        <dbReference type="SAM" id="SignalP"/>
    </source>
</evidence>
<feature type="transmembrane region" description="Helical" evidence="1">
    <location>
        <begin position="213"/>
        <end position="234"/>
    </location>
</feature>
<dbReference type="Pfam" id="PF01757">
    <property type="entry name" value="Acyl_transf_3"/>
    <property type="match status" value="1"/>
</dbReference>
<feature type="transmembrane region" description="Helical" evidence="1">
    <location>
        <begin position="296"/>
        <end position="316"/>
    </location>
</feature>
<keyword evidence="1" id="KW-0472">Membrane</keyword>
<evidence type="ECO:0000259" key="3">
    <source>
        <dbReference type="Pfam" id="PF01757"/>
    </source>
</evidence>
<sequence>MFIWLLLTVLAVATAGLELSGKEYFSLPRLYSLDDWEACAARRGIYCLGAFELRPRNNPHLLSVAQHFSEGPYQYNHTLIHRGLCLSTSCKHVPRTTPGETFSRCVNNLTITQYGLGANLTTLNYCSRPGSEGKPVDTWDMAFLYITGLILLMNVVGTAYHVFRVKDKEGETEKPNKQLMAWSVVASWQRLTADYGDNDARLSALQPVHGVKALTLILVILAHSVMAYHGAYLYNPQYFEKVGPQAPAAFMQNGTSIVQTFMLISSFLLAYNLLLQSDNPKKQLSITMLPRCLMHRIARISPLYLFVLGAATSWWAQGGAGPLWPPLVLAEVARCRHKWWTQALFLDNFLQTHDKCLIHTWFLTVDMQLYVVSAILTLVLGRWPRAALRVVLALTLCTVAANFAIIYNWQLRPMVLLMTPENMRTLFVGSRSFIWLYTAPWDSAPAALLGVALAFLLRSQHSDGYRPQDSLCIRILYRISVPGLFAWVLAGHGMKAVAHPLAVSAFAAIDRPVFSCLVACALYGFFNKIDRLWWKFLSWRGWAVLSRMSLSIYLIHWLFTLMLLAQRTNTTRASAFDIGGHWLTTVFLSYCAALPLHLLIEVPALKFLQSIAP</sequence>
<evidence type="ECO:0000256" key="1">
    <source>
        <dbReference type="SAM" id="Phobius"/>
    </source>
</evidence>
<feature type="transmembrane region" description="Helical" evidence="1">
    <location>
        <begin position="254"/>
        <end position="275"/>
    </location>
</feature>
<accession>A0A2W1BRV2</accession>
<feature type="transmembrane region" description="Helical" evidence="1">
    <location>
        <begin position="434"/>
        <end position="459"/>
    </location>
</feature>
<evidence type="ECO:0000313" key="5">
    <source>
        <dbReference type="Proteomes" id="UP000249218"/>
    </source>
</evidence>
<evidence type="ECO:0000313" key="4">
    <source>
        <dbReference type="EMBL" id="PZC75396.1"/>
    </source>
</evidence>
<organism evidence="4 5">
    <name type="scientific">Helicoverpa armigera</name>
    <name type="common">Cotton bollworm</name>
    <name type="synonym">Heliothis armigera</name>
    <dbReference type="NCBI Taxonomy" id="29058"/>
    <lineage>
        <taxon>Eukaryota</taxon>
        <taxon>Metazoa</taxon>
        <taxon>Ecdysozoa</taxon>
        <taxon>Arthropoda</taxon>
        <taxon>Hexapoda</taxon>
        <taxon>Insecta</taxon>
        <taxon>Pterygota</taxon>
        <taxon>Neoptera</taxon>
        <taxon>Endopterygota</taxon>
        <taxon>Lepidoptera</taxon>
        <taxon>Glossata</taxon>
        <taxon>Ditrysia</taxon>
        <taxon>Noctuoidea</taxon>
        <taxon>Noctuidae</taxon>
        <taxon>Heliothinae</taxon>
        <taxon>Helicoverpa</taxon>
    </lineage>
</organism>
<feature type="transmembrane region" description="Helical" evidence="1">
    <location>
        <begin position="358"/>
        <end position="380"/>
    </location>
</feature>
<feature type="transmembrane region" description="Helical" evidence="1">
    <location>
        <begin position="537"/>
        <end position="559"/>
    </location>
</feature>
<gene>
    <name evidence="4" type="primary">HaOG206126</name>
    <name evidence="4" type="ORF">B5X24_HaOG206126</name>
</gene>
<feature type="transmembrane region" description="Helical" evidence="1">
    <location>
        <begin position="579"/>
        <end position="600"/>
    </location>
</feature>
<dbReference type="EMBL" id="KZ149997">
    <property type="protein sequence ID" value="PZC75396.1"/>
    <property type="molecule type" value="Genomic_DNA"/>
</dbReference>
<keyword evidence="1" id="KW-1133">Transmembrane helix</keyword>
<keyword evidence="1" id="KW-0812">Transmembrane</keyword>
<feature type="signal peptide" evidence="2">
    <location>
        <begin position="1"/>
        <end position="16"/>
    </location>
</feature>
<dbReference type="Proteomes" id="UP000249218">
    <property type="component" value="Unassembled WGS sequence"/>
</dbReference>
<dbReference type="InterPro" id="IPR002656">
    <property type="entry name" value="Acyl_transf_3_dom"/>
</dbReference>
<protein>
    <recommendedName>
        <fullName evidence="3">Acyltransferase 3 domain-containing protein</fullName>
    </recommendedName>
</protein>
<dbReference type="OrthoDB" id="10265389at2759"/>
<keyword evidence="5" id="KW-1185">Reference proteome</keyword>
<feature type="transmembrane region" description="Helical" evidence="1">
    <location>
        <begin position="387"/>
        <end position="409"/>
    </location>
</feature>
<feature type="transmembrane region" description="Helical" evidence="1">
    <location>
        <begin position="142"/>
        <end position="163"/>
    </location>
</feature>
<dbReference type="GO" id="GO:0016747">
    <property type="term" value="F:acyltransferase activity, transferring groups other than amino-acyl groups"/>
    <property type="evidence" value="ECO:0007669"/>
    <property type="project" value="InterPro"/>
</dbReference>
<feature type="chain" id="PRO_5016002141" description="Acyltransferase 3 domain-containing protein" evidence="2">
    <location>
        <begin position="17"/>
        <end position="613"/>
    </location>
</feature>
<dbReference type="AlphaFoldDB" id="A0A2W1BRV2"/>
<dbReference type="PANTHER" id="PTHR11161">
    <property type="entry name" value="O-ACYLTRANSFERASE"/>
    <property type="match status" value="1"/>
</dbReference>
<keyword evidence="2" id="KW-0732">Signal</keyword>
<feature type="transmembrane region" description="Helical" evidence="1">
    <location>
        <begin position="471"/>
        <end position="490"/>
    </location>
</feature>
<dbReference type="PANTHER" id="PTHR11161:SF72">
    <property type="entry name" value="FI21449P1"/>
    <property type="match status" value="1"/>
</dbReference>
<name>A0A2W1BRV2_HELAM</name>